<dbReference type="EMBL" id="BMAT01009686">
    <property type="protein sequence ID" value="GFS11759.1"/>
    <property type="molecule type" value="Genomic_DNA"/>
</dbReference>
<feature type="region of interest" description="Disordered" evidence="1">
    <location>
        <begin position="74"/>
        <end position="98"/>
    </location>
</feature>
<evidence type="ECO:0000256" key="1">
    <source>
        <dbReference type="SAM" id="MobiDB-lite"/>
    </source>
</evidence>
<organism evidence="2 3">
    <name type="scientific">Elysia marginata</name>
    <dbReference type="NCBI Taxonomy" id="1093978"/>
    <lineage>
        <taxon>Eukaryota</taxon>
        <taxon>Metazoa</taxon>
        <taxon>Spiralia</taxon>
        <taxon>Lophotrochozoa</taxon>
        <taxon>Mollusca</taxon>
        <taxon>Gastropoda</taxon>
        <taxon>Heterobranchia</taxon>
        <taxon>Euthyneura</taxon>
        <taxon>Panpulmonata</taxon>
        <taxon>Sacoglossa</taxon>
        <taxon>Placobranchoidea</taxon>
        <taxon>Plakobranchidae</taxon>
        <taxon>Elysia</taxon>
    </lineage>
</organism>
<proteinExistence type="predicted"/>
<dbReference type="Proteomes" id="UP000762676">
    <property type="component" value="Unassembled WGS sequence"/>
</dbReference>
<name>A0AAV4IMH6_9GAST</name>
<evidence type="ECO:0000313" key="3">
    <source>
        <dbReference type="Proteomes" id="UP000762676"/>
    </source>
</evidence>
<accession>A0AAV4IMH6</accession>
<protein>
    <submittedName>
        <fullName evidence="2">Uncharacterized protein</fullName>
    </submittedName>
</protein>
<feature type="compositionally biased region" description="Basic residues" evidence="1">
    <location>
        <begin position="18"/>
        <end position="29"/>
    </location>
</feature>
<keyword evidence="3" id="KW-1185">Reference proteome</keyword>
<sequence>MPRGLGAPSREVGSLKGSAHRNRRWGALHGRKPEKAKMEVIYCVSSGKYVRALERFVLLAFSLVRVLVVSASSSAYQPREWADDSPPGAQRSLPLTAP</sequence>
<comment type="caution">
    <text evidence="2">The sequence shown here is derived from an EMBL/GenBank/DDBJ whole genome shotgun (WGS) entry which is preliminary data.</text>
</comment>
<reference evidence="2 3" key="1">
    <citation type="journal article" date="2021" name="Elife">
        <title>Chloroplast acquisition without the gene transfer in kleptoplastic sea slugs, Plakobranchus ocellatus.</title>
        <authorList>
            <person name="Maeda T."/>
            <person name="Takahashi S."/>
            <person name="Yoshida T."/>
            <person name="Shimamura S."/>
            <person name="Takaki Y."/>
            <person name="Nagai Y."/>
            <person name="Toyoda A."/>
            <person name="Suzuki Y."/>
            <person name="Arimoto A."/>
            <person name="Ishii H."/>
            <person name="Satoh N."/>
            <person name="Nishiyama T."/>
            <person name="Hasebe M."/>
            <person name="Maruyama T."/>
            <person name="Minagawa J."/>
            <person name="Obokata J."/>
            <person name="Shigenobu S."/>
        </authorList>
    </citation>
    <scope>NUCLEOTIDE SEQUENCE [LARGE SCALE GENOMIC DNA]</scope>
</reference>
<evidence type="ECO:0000313" key="2">
    <source>
        <dbReference type="EMBL" id="GFS11759.1"/>
    </source>
</evidence>
<feature type="region of interest" description="Disordered" evidence="1">
    <location>
        <begin position="1"/>
        <end position="29"/>
    </location>
</feature>
<gene>
    <name evidence="2" type="ORF">ElyMa_004842200</name>
</gene>
<dbReference type="AlphaFoldDB" id="A0AAV4IMH6"/>